<name>A0ABT9EKV0_9SPHN</name>
<keyword evidence="6" id="KW-1185">Reference proteome</keyword>
<evidence type="ECO:0000313" key="5">
    <source>
        <dbReference type="EMBL" id="MDP1027581.1"/>
    </source>
</evidence>
<feature type="signal peptide" evidence="3">
    <location>
        <begin position="1"/>
        <end position="22"/>
    </location>
</feature>
<organism evidence="5 6">
    <name type="scientific">Sphingomonas aurea</name>
    <dbReference type="NCBI Taxonomy" id="3063994"/>
    <lineage>
        <taxon>Bacteria</taxon>
        <taxon>Pseudomonadati</taxon>
        <taxon>Pseudomonadota</taxon>
        <taxon>Alphaproteobacteria</taxon>
        <taxon>Sphingomonadales</taxon>
        <taxon>Sphingomonadaceae</taxon>
        <taxon>Sphingomonas</taxon>
    </lineage>
</organism>
<evidence type="ECO:0000259" key="4">
    <source>
        <dbReference type="Pfam" id="PF04234"/>
    </source>
</evidence>
<evidence type="ECO:0000256" key="2">
    <source>
        <dbReference type="ARBA" id="ARBA00023008"/>
    </source>
</evidence>
<protein>
    <submittedName>
        <fullName evidence="5">Copper resistance protein CopC</fullName>
    </submittedName>
</protein>
<dbReference type="Pfam" id="PF04234">
    <property type="entry name" value="CopC"/>
    <property type="match status" value="1"/>
</dbReference>
<accession>A0ABT9EKV0</accession>
<feature type="chain" id="PRO_5047532333" evidence="3">
    <location>
        <begin position="23"/>
        <end position="125"/>
    </location>
</feature>
<proteinExistence type="predicted"/>
<dbReference type="Gene3D" id="2.60.40.1220">
    <property type="match status" value="1"/>
</dbReference>
<dbReference type="InterPro" id="IPR007348">
    <property type="entry name" value="CopC_dom"/>
</dbReference>
<sequence>MIRRLPMFALFALTVLPFAANAQPRVVTAVPAADATVAKPTRIALTFAEPVAPEAAIELVMTSMPGMADHAPMPIRGFRTALSPDRRTLTATLPRALPAGRYDLSWRASDADGKATTGRYAFTVR</sequence>
<dbReference type="Proteomes" id="UP001230685">
    <property type="component" value="Unassembled WGS sequence"/>
</dbReference>
<comment type="caution">
    <text evidence="5">The sequence shown here is derived from an EMBL/GenBank/DDBJ whole genome shotgun (WGS) entry which is preliminary data.</text>
</comment>
<reference evidence="5 6" key="1">
    <citation type="submission" date="2023-07" db="EMBL/GenBank/DDBJ databases">
        <authorList>
            <person name="Kim M.K."/>
        </authorList>
    </citation>
    <scope>NUCLEOTIDE SEQUENCE [LARGE SCALE GENOMIC DNA]</scope>
    <source>
        <strain evidence="5 6">KR1UV-12</strain>
    </source>
</reference>
<feature type="domain" description="CopC" evidence="4">
    <location>
        <begin position="25"/>
        <end position="124"/>
    </location>
</feature>
<dbReference type="InterPro" id="IPR014756">
    <property type="entry name" value="Ig_E-set"/>
</dbReference>
<evidence type="ECO:0000313" key="6">
    <source>
        <dbReference type="Proteomes" id="UP001230685"/>
    </source>
</evidence>
<dbReference type="EMBL" id="JAUUDS010000004">
    <property type="protein sequence ID" value="MDP1027581.1"/>
    <property type="molecule type" value="Genomic_DNA"/>
</dbReference>
<gene>
    <name evidence="5" type="ORF">Q5H91_10185</name>
</gene>
<dbReference type="InterPro" id="IPR014755">
    <property type="entry name" value="Cu-Rt/internalin_Ig-like"/>
</dbReference>
<evidence type="ECO:0000256" key="3">
    <source>
        <dbReference type="SAM" id="SignalP"/>
    </source>
</evidence>
<keyword evidence="1 3" id="KW-0732">Signal</keyword>
<dbReference type="SUPFAM" id="SSF81296">
    <property type="entry name" value="E set domains"/>
    <property type="match status" value="1"/>
</dbReference>
<keyword evidence="2" id="KW-0186">Copper</keyword>
<dbReference type="RefSeq" id="WP_305173289.1">
    <property type="nucleotide sequence ID" value="NZ_JAUUDS010000004.1"/>
</dbReference>
<evidence type="ECO:0000256" key="1">
    <source>
        <dbReference type="ARBA" id="ARBA00022729"/>
    </source>
</evidence>